<keyword evidence="4 12" id="KW-0378">Hydrolase</keyword>
<evidence type="ECO:0000256" key="4">
    <source>
        <dbReference type="ARBA" id="ARBA00022801"/>
    </source>
</evidence>
<feature type="domain" description="Glycosyl hydrolase family 63 C-terminal" evidence="14">
    <location>
        <begin position="274"/>
        <end position="776"/>
    </location>
</feature>
<dbReference type="eggNOG" id="KOG2161">
    <property type="taxonomic scope" value="Eukaryota"/>
</dbReference>
<reference evidence="16 17" key="1">
    <citation type="journal article" date="2007" name="Proc. Natl. Acad. Sci. U.S.A.">
        <title>Independent sorting-out of thousands of duplicated gene pairs in two yeast species descended from a whole-genome duplication.</title>
        <authorList>
            <person name="Scannell D.R."/>
            <person name="Frank A.C."/>
            <person name="Conant G.C."/>
            <person name="Byrne K.P."/>
            <person name="Woolfit M."/>
            <person name="Wolfe K.H."/>
        </authorList>
    </citation>
    <scope>NUCLEOTIDE SEQUENCE [LARGE SCALE GENOMIC DNA]</scope>
    <source>
        <strain evidence="17">ATCC 22028 / DSM 70294 / BCRC 21397 / CBS 2163 / NBRC 10782 / NRRL Y-8283 / UCD 57-17</strain>
    </source>
</reference>
<keyword evidence="7" id="KW-1133">Transmembrane helix</keyword>
<dbReference type="Proteomes" id="UP000000267">
    <property type="component" value="Unassembled WGS sequence"/>
</dbReference>
<dbReference type="HOGENOM" id="CLU_007380_2_0_1"/>
<comment type="similarity">
    <text evidence="2 12">Belongs to the glycosyl hydrolase 63 family.</text>
</comment>
<dbReference type="GO" id="GO:0009311">
    <property type="term" value="P:oligosaccharide metabolic process"/>
    <property type="evidence" value="ECO:0007669"/>
    <property type="project" value="UniProtKB-UniRule"/>
</dbReference>
<evidence type="ECO:0000256" key="13">
    <source>
        <dbReference type="RuleBase" id="RU369107"/>
    </source>
</evidence>
<dbReference type="AlphaFoldDB" id="A7TNH2"/>
<evidence type="ECO:0000256" key="5">
    <source>
        <dbReference type="ARBA" id="ARBA00022824"/>
    </source>
</evidence>
<evidence type="ECO:0000256" key="11">
    <source>
        <dbReference type="ARBA" id="ARBA00038888"/>
    </source>
</evidence>
<evidence type="ECO:0000256" key="7">
    <source>
        <dbReference type="ARBA" id="ARBA00022989"/>
    </source>
</evidence>
<keyword evidence="17" id="KW-1185">Reference proteome</keyword>
<name>A7TNH2_VANPO</name>
<dbReference type="PhylomeDB" id="A7TNH2"/>
<dbReference type="InterPro" id="IPR008928">
    <property type="entry name" value="6-hairpin_glycosidase_sf"/>
</dbReference>
<feature type="non-terminal residue" evidence="16">
    <location>
        <position position="1"/>
    </location>
</feature>
<dbReference type="FunCoup" id="A7TNH2">
    <property type="interactions" value="620"/>
</dbReference>
<keyword evidence="10 12" id="KW-0326">Glycosidase</keyword>
<dbReference type="Gene3D" id="1.50.10.10">
    <property type="match status" value="1"/>
</dbReference>
<evidence type="ECO:0000256" key="8">
    <source>
        <dbReference type="ARBA" id="ARBA00023136"/>
    </source>
</evidence>
<dbReference type="InterPro" id="IPR038518">
    <property type="entry name" value="Glyco_hydro_63N_sf"/>
</dbReference>
<dbReference type="GO" id="GO:0098553">
    <property type="term" value="C:lumenal side of endoplasmic reticulum membrane"/>
    <property type="evidence" value="ECO:0007669"/>
    <property type="project" value="EnsemblFungi"/>
</dbReference>
<dbReference type="SUPFAM" id="SSF48208">
    <property type="entry name" value="Six-hairpin glycosidases"/>
    <property type="match status" value="1"/>
</dbReference>
<dbReference type="RefSeq" id="XP_001644013.1">
    <property type="nucleotide sequence ID" value="XM_001643963.1"/>
</dbReference>
<dbReference type="EC" id="3.2.1.106" evidence="11 12"/>
<dbReference type="KEGG" id="vpo:Kpol_1026p1"/>
<dbReference type="STRING" id="436907.A7TNH2"/>
<dbReference type="GO" id="GO:0006488">
    <property type="term" value="P:dolichol-linked oligosaccharide biosynthetic process"/>
    <property type="evidence" value="ECO:0007669"/>
    <property type="project" value="EnsemblFungi"/>
</dbReference>
<comment type="pathway">
    <text evidence="13">Glycan metabolism; N-glycan degradation.</text>
</comment>
<organism evidence="17">
    <name type="scientific">Vanderwaltozyma polyspora (strain ATCC 22028 / DSM 70294 / BCRC 21397 / CBS 2163 / NBRC 10782 / NRRL Y-8283 / UCD 57-17)</name>
    <name type="common">Kluyveromyces polysporus</name>
    <dbReference type="NCBI Taxonomy" id="436907"/>
    <lineage>
        <taxon>Eukaryota</taxon>
        <taxon>Fungi</taxon>
        <taxon>Dikarya</taxon>
        <taxon>Ascomycota</taxon>
        <taxon>Saccharomycotina</taxon>
        <taxon>Saccharomycetes</taxon>
        <taxon>Saccharomycetales</taxon>
        <taxon>Saccharomycetaceae</taxon>
        <taxon>Vanderwaltozyma</taxon>
    </lineage>
</organism>
<proteinExistence type="inferred from homology"/>
<dbReference type="GeneID" id="5544316"/>
<dbReference type="Gene3D" id="2.70.98.110">
    <property type="entry name" value="Glycosyl hydrolase family 63, N-terminal domain"/>
    <property type="match status" value="1"/>
</dbReference>
<evidence type="ECO:0000313" key="16">
    <source>
        <dbReference type="EMBL" id="EDO16155.1"/>
    </source>
</evidence>
<evidence type="ECO:0000313" key="17">
    <source>
        <dbReference type="Proteomes" id="UP000000267"/>
    </source>
</evidence>
<comment type="catalytic activity">
    <reaction evidence="12">
        <text>N(4)-(alpha-D-Glc-(1-&gt;2)-alpha-D-Glc-(1-&gt;3)-alpha-D-Glc-(1-&gt;3)-alpha-D-Man-(1-&gt;2)-alpha-D-Man-(1-&gt;2)-alpha-D-Man-(1-&gt;3)-[alpha-D-Man-(1-&gt;2)-alpha-D-Man-(1-&gt;3)-[alpha-D-Man-(1-&gt;2)-alpha-D-Man-(1-&gt;6)]-alpha-D-Man-(1-&gt;6)]-beta-D-Man-(1-&gt;4)-beta-D-GlcNAc-(1-&gt;4)-beta-D-GlcNAc)-L-asparaginyl-[protein] + H2O = N(4)-(alpha-D-Glc-(1-&gt;3)-alpha-D-Glc-(1-&gt;3)-alpha-D-Man-(1-&gt;2)-alpha-D-Man-(1-&gt;2)-alpha-D-Man-(1-&gt;3)-[alpha-D-Man-(1-&gt;2)-alpha-D-Man-(1-&gt;3)-[alpha-D-Man-(1-&gt;2)-alpha-D-Man-(1-&gt;6)]-alpha-D-Man-(1-&gt;6)]-beta-D-Man-(1-&gt;4)-beta-D-GlcNAc-(1-&gt;4)-beta-D-GlcNAc)-L-asparaginyl-[protein] + beta-D-glucose</text>
        <dbReference type="Rhea" id="RHEA:55988"/>
        <dbReference type="Rhea" id="RHEA-COMP:12806"/>
        <dbReference type="Rhea" id="RHEA-COMP:14355"/>
        <dbReference type="ChEBI" id="CHEBI:15377"/>
        <dbReference type="ChEBI" id="CHEBI:15903"/>
        <dbReference type="ChEBI" id="CHEBI:59082"/>
        <dbReference type="ChEBI" id="CHEBI:132537"/>
        <dbReference type="EC" id="3.2.1.106"/>
    </reaction>
</comment>
<evidence type="ECO:0000256" key="3">
    <source>
        <dbReference type="ARBA" id="ARBA00022692"/>
    </source>
</evidence>
<evidence type="ECO:0000256" key="1">
    <source>
        <dbReference type="ARBA" id="ARBA00004648"/>
    </source>
</evidence>
<dbReference type="OMA" id="FNWYNTT"/>
<dbReference type="InParanoid" id="A7TNH2"/>
<dbReference type="GO" id="GO:0070880">
    <property type="term" value="P:fungal-type cell wall beta-glucan biosynthetic process"/>
    <property type="evidence" value="ECO:0007669"/>
    <property type="project" value="EnsemblFungi"/>
</dbReference>
<dbReference type="EMBL" id="DS480431">
    <property type="protein sequence ID" value="EDO16155.1"/>
    <property type="molecule type" value="Genomic_DNA"/>
</dbReference>
<dbReference type="Pfam" id="PF03200">
    <property type="entry name" value="Glyco_hydro_63"/>
    <property type="match status" value="1"/>
</dbReference>
<dbReference type="GO" id="GO:0006491">
    <property type="term" value="P:N-glycan processing"/>
    <property type="evidence" value="ECO:0007669"/>
    <property type="project" value="EnsemblFungi"/>
</dbReference>
<sequence>LLWAPYRSNCYFGIRPRNINNSPLIMGVMWYDNSRKDGMVNIRHFVDQNDKMSKYSWEIYDPRIGGKEVIIDETNNMNVTFTFVKSRNGENWAVRVNGKPIDASRPSTASMIIYFSQNGEEDGSKLVKIANDDSNNISFNGLSKELGSYKLSFNDNYGTYFVDPSLPSMEVAPGSDSSRTSHVSLRVPDKETWKAKDIYQTLLTESINDLVGKDQADFHPSLIPSILTIRNVHNFPPGNLHYIQKTYDNSNEEGFEFDITFNKRKTTQRIRSRKDISGLISRAVNEIQSKFDRIFKIKEESAQYRPFALETLSNLLGGIGYFHGSQIVDRITELDDETFDKPNFKNRKEEDPIDLFTSVPSRAFFPRGFYWDEGFHLLQIMEYDFDLAFEIITSWFNNIENETGWIAREVILGEEARVRVPEEFTVQSPKIANPPTLLLTFSEMLNRAIEYQNQITYGGNNMNLNSRSMESTSELEKNSELLVKYAKKIYPKLLQHYHWFRESQRGVIEEYEEIFEDLGISDKVHTEELYKWSGRTVDHCLPSGLDDYPRAQPPDISELNVDALAWVGVMTRSMKRIAQVLNLEKDENLYEQIEREIVENLDLIHWSEEKNCYCDVVVDEFDDDLQSVCHEGYISILPFALKLIPEDSPKLDKIVDLMQDKNKLFSDFGLRSLSKEDENFGKGENYWRGKIWMNINYLCLDALKYYYPAIETGVNKSESKKAVSLYNNLRTNLIKNVYKVWEEQGFCYENYDPVDGHGTGAEQFTGWTALIVNIMGLF</sequence>
<feature type="domain" description="Glycosyl hydrolase family 63 N-terminal" evidence="15">
    <location>
        <begin position="1"/>
        <end position="217"/>
    </location>
</feature>
<keyword evidence="9 13" id="KW-0325">Glycoprotein</keyword>
<gene>
    <name evidence="16" type="ORF">Kpol_1026p1</name>
</gene>
<evidence type="ECO:0000256" key="10">
    <source>
        <dbReference type="ARBA" id="ARBA00023295"/>
    </source>
</evidence>
<dbReference type="InterPro" id="IPR031631">
    <property type="entry name" value="Glyco_hydro_63N"/>
</dbReference>
<dbReference type="InterPro" id="IPR031335">
    <property type="entry name" value="Glyco_hydro_63_C"/>
</dbReference>
<evidence type="ECO:0000256" key="2">
    <source>
        <dbReference type="ARBA" id="ARBA00010833"/>
    </source>
</evidence>
<evidence type="ECO:0000256" key="6">
    <source>
        <dbReference type="ARBA" id="ARBA00022968"/>
    </source>
</evidence>
<dbReference type="GO" id="GO:0004573">
    <property type="term" value="F:Glc3Man9GlcNAc2 oligosaccharide glucosidase activity"/>
    <property type="evidence" value="ECO:0007669"/>
    <property type="project" value="UniProtKB-UniRule"/>
</dbReference>
<keyword evidence="3" id="KW-0812">Transmembrane</keyword>
<evidence type="ECO:0000256" key="12">
    <source>
        <dbReference type="RuleBase" id="RU368089"/>
    </source>
</evidence>
<dbReference type="PANTHER" id="PTHR10412:SF11">
    <property type="entry name" value="MANNOSYL-OLIGOSACCHARIDE GLUCOSIDASE"/>
    <property type="match status" value="1"/>
</dbReference>
<comment type="function">
    <text evidence="12">Cleaves the distal alpha 1,2-linked glucose residue from the Glc(3)Man(9)GlcNAc(2) oligosaccharide precursor.</text>
</comment>
<accession>A7TNH2</accession>
<evidence type="ECO:0000256" key="9">
    <source>
        <dbReference type="ARBA" id="ARBA00023180"/>
    </source>
</evidence>
<dbReference type="InterPro" id="IPR012341">
    <property type="entry name" value="6hp_glycosidase-like_sf"/>
</dbReference>
<dbReference type="OrthoDB" id="410058at2759"/>
<keyword evidence="8" id="KW-0472">Membrane</keyword>
<dbReference type="Pfam" id="PF16923">
    <property type="entry name" value="Glyco_hydro_63N"/>
    <property type="match status" value="1"/>
</dbReference>
<evidence type="ECO:0000259" key="15">
    <source>
        <dbReference type="Pfam" id="PF16923"/>
    </source>
</evidence>
<dbReference type="InterPro" id="IPR004888">
    <property type="entry name" value="Glycoside_hydrolase_63"/>
</dbReference>
<keyword evidence="6" id="KW-0735">Signal-anchor</keyword>
<keyword evidence="5 12" id="KW-0256">Endoplasmic reticulum</keyword>
<comment type="subcellular location">
    <subcellularLocation>
        <location evidence="1 12">Endoplasmic reticulum membrane</location>
        <topology evidence="1 12">Single-pass type II membrane protein</topology>
    </subcellularLocation>
</comment>
<evidence type="ECO:0000259" key="14">
    <source>
        <dbReference type="Pfam" id="PF03200"/>
    </source>
</evidence>
<protein>
    <recommendedName>
        <fullName evidence="11 12">Mannosyl-oligosaccharide glucosidase</fullName>
        <ecNumber evidence="11 12">3.2.1.106</ecNumber>
    </recommendedName>
    <alternativeName>
        <fullName evidence="13">Glucosidase I</fullName>
    </alternativeName>
</protein>
<dbReference type="PANTHER" id="PTHR10412">
    <property type="entry name" value="MANNOSYL-OLIGOSACCHARIDE GLUCOSIDASE"/>
    <property type="match status" value="1"/>
</dbReference>